<dbReference type="InterPro" id="IPR006685">
    <property type="entry name" value="MscS_channel_2nd"/>
</dbReference>
<dbReference type="PANTHER" id="PTHR30460:SF0">
    <property type="entry name" value="MODERATE CONDUCTANCE MECHANOSENSITIVE CHANNEL YBIO"/>
    <property type="match status" value="1"/>
</dbReference>
<comment type="caution">
    <text evidence="12">The sequence shown here is derived from an EMBL/GenBank/DDBJ whole genome shotgun (WGS) entry which is preliminary data.</text>
</comment>
<dbReference type="InterPro" id="IPR011014">
    <property type="entry name" value="MscS_channel_TM-2"/>
</dbReference>
<keyword evidence="13" id="KW-1185">Reference proteome</keyword>
<dbReference type="Pfam" id="PF00924">
    <property type="entry name" value="MS_channel_2nd"/>
    <property type="match status" value="1"/>
</dbReference>
<dbReference type="InterPro" id="IPR023408">
    <property type="entry name" value="MscS_beta-dom_sf"/>
</dbReference>
<feature type="domain" description="Mechanosensitive ion channel MscS" evidence="9">
    <location>
        <begin position="47"/>
        <end position="111"/>
    </location>
</feature>
<keyword evidence="4 8" id="KW-0812">Transmembrane</keyword>
<dbReference type="Gene3D" id="3.30.70.100">
    <property type="match status" value="1"/>
</dbReference>
<gene>
    <name evidence="12" type="ORF">BpJC7_21490</name>
</gene>
<feature type="transmembrane region" description="Helical" evidence="8">
    <location>
        <begin position="7"/>
        <end position="29"/>
    </location>
</feature>
<dbReference type="InterPro" id="IPR049142">
    <property type="entry name" value="MS_channel_1st"/>
</dbReference>
<evidence type="ECO:0000256" key="1">
    <source>
        <dbReference type="ARBA" id="ARBA00004651"/>
    </source>
</evidence>
<dbReference type="GO" id="GO:0005886">
    <property type="term" value="C:plasma membrane"/>
    <property type="evidence" value="ECO:0007669"/>
    <property type="project" value="UniProtKB-SubCell"/>
</dbReference>
<dbReference type="Proteomes" id="UP000391919">
    <property type="component" value="Unassembled WGS sequence"/>
</dbReference>
<comment type="subcellular location">
    <subcellularLocation>
        <location evidence="1">Cell membrane</location>
        <topology evidence="1">Multi-pass membrane protein</topology>
    </subcellularLocation>
</comment>
<proteinExistence type="inferred from homology"/>
<dbReference type="EMBL" id="BKZQ01000028">
    <property type="protein sequence ID" value="GER70846.1"/>
    <property type="molecule type" value="Genomic_DNA"/>
</dbReference>
<reference evidence="12 13" key="1">
    <citation type="submission" date="2019-09" db="EMBL/GenBank/DDBJ databases">
        <title>Draft genome sequence of Bacillus sp. JC-7.</title>
        <authorList>
            <person name="Tanaka N."/>
            <person name="Shiwa Y."/>
            <person name="Fujita N."/>
            <person name="Tanasupawat S."/>
        </authorList>
    </citation>
    <scope>NUCLEOTIDE SEQUENCE [LARGE SCALE GENOMIC DNA]</scope>
    <source>
        <strain evidence="12 13">JC-7</strain>
    </source>
</reference>
<dbReference type="InterPro" id="IPR049278">
    <property type="entry name" value="MS_channel_C"/>
</dbReference>
<evidence type="ECO:0000313" key="13">
    <source>
        <dbReference type="Proteomes" id="UP000391919"/>
    </source>
</evidence>
<accession>A0A5J4J7E5</accession>
<evidence type="ECO:0000259" key="10">
    <source>
        <dbReference type="Pfam" id="PF21082"/>
    </source>
</evidence>
<evidence type="ECO:0000256" key="7">
    <source>
        <dbReference type="ARBA" id="ARBA00059688"/>
    </source>
</evidence>
<keyword evidence="3" id="KW-1003">Cell membrane</keyword>
<keyword evidence="6 8" id="KW-0472">Membrane</keyword>
<organism evidence="12 13">
    <name type="scientific">Weizmannia acidilactici</name>
    <dbReference type="NCBI Taxonomy" id="2607726"/>
    <lineage>
        <taxon>Bacteria</taxon>
        <taxon>Bacillati</taxon>
        <taxon>Bacillota</taxon>
        <taxon>Bacilli</taxon>
        <taxon>Bacillales</taxon>
        <taxon>Bacillaceae</taxon>
        <taxon>Heyndrickxia</taxon>
    </lineage>
</organism>
<protein>
    <submittedName>
        <fullName evidence="12">Uncharacterized protein</fullName>
    </submittedName>
</protein>
<comment type="function">
    <text evidence="7">May play a role in resistance to osmotic downshock.</text>
</comment>
<evidence type="ECO:0000313" key="12">
    <source>
        <dbReference type="EMBL" id="GER70846.1"/>
    </source>
</evidence>
<feature type="domain" description="Mechanosensitive ion channel MscS C-terminal" evidence="10">
    <location>
        <begin position="127"/>
        <end position="192"/>
    </location>
</feature>
<dbReference type="FunFam" id="2.30.30.60:FF:000001">
    <property type="entry name" value="MscS Mechanosensitive ion channel"/>
    <property type="match status" value="1"/>
</dbReference>
<dbReference type="SUPFAM" id="SSF82861">
    <property type="entry name" value="Mechanosensitive channel protein MscS (YggB), transmembrane region"/>
    <property type="match status" value="1"/>
</dbReference>
<evidence type="ECO:0000259" key="9">
    <source>
        <dbReference type="Pfam" id="PF00924"/>
    </source>
</evidence>
<evidence type="ECO:0000256" key="8">
    <source>
        <dbReference type="SAM" id="Phobius"/>
    </source>
</evidence>
<dbReference type="Pfam" id="PF21088">
    <property type="entry name" value="MS_channel_1st"/>
    <property type="match status" value="1"/>
</dbReference>
<dbReference type="Gene3D" id="2.30.30.60">
    <property type="match status" value="1"/>
</dbReference>
<evidence type="ECO:0000256" key="3">
    <source>
        <dbReference type="ARBA" id="ARBA00022475"/>
    </source>
</evidence>
<dbReference type="InterPro" id="IPR010920">
    <property type="entry name" value="LSM_dom_sf"/>
</dbReference>
<comment type="similarity">
    <text evidence="2">Belongs to the MscS (TC 1.A.23) family.</text>
</comment>
<dbReference type="Gene3D" id="1.10.287.1260">
    <property type="match status" value="1"/>
</dbReference>
<evidence type="ECO:0000256" key="2">
    <source>
        <dbReference type="ARBA" id="ARBA00008017"/>
    </source>
</evidence>
<dbReference type="SUPFAM" id="SSF82689">
    <property type="entry name" value="Mechanosensitive channel protein MscS (YggB), C-terminal domain"/>
    <property type="match status" value="1"/>
</dbReference>
<feature type="domain" description="Mechanosensitive ion channel transmembrane helices 2/3" evidence="11">
    <location>
        <begin position="4"/>
        <end position="45"/>
    </location>
</feature>
<dbReference type="GO" id="GO:0008381">
    <property type="term" value="F:mechanosensitive monoatomic ion channel activity"/>
    <property type="evidence" value="ECO:0007669"/>
    <property type="project" value="InterPro"/>
</dbReference>
<evidence type="ECO:0000256" key="6">
    <source>
        <dbReference type="ARBA" id="ARBA00023136"/>
    </source>
</evidence>
<name>A0A5J4J7E5_9BACI</name>
<dbReference type="AlphaFoldDB" id="A0A5J4J7E5"/>
<dbReference type="InterPro" id="IPR011066">
    <property type="entry name" value="MscS_channel_C_sf"/>
</dbReference>
<evidence type="ECO:0000256" key="4">
    <source>
        <dbReference type="ARBA" id="ARBA00022692"/>
    </source>
</evidence>
<dbReference type="InterPro" id="IPR045276">
    <property type="entry name" value="YbiO_bact"/>
</dbReference>
<dbReference type="Pfam" id="PF21082">
    <property type="entry name" value="MS_channel_3rd"/>
    <property type="match status" value="1"/>
</dbReference>
<evidence type="ECO:0000256" key="5">
    <source>
        <dbReference type="ARBA" id="ARBA00022989"/>
    </source>
</evidence>
<dbReference type="SUPFAM" id="SSF50182">
    <property type="entry name" value="Sm-like ribonucleoproteins"/>
    <property type="match status" value="1"/>
</dbReference>
<sequence length="201" mass="22140">MLKNMLFYVLYFIFAVTALKMIGIDVTAILAGASIVGLAVGFGAQGLVSDIVTGFFLILEKQLEVDDYVTAGNYSGIVEQIGLRTTQLRDFDGILHFIPNRQITNISNHSRGNMRALVDIKVGQEENTDEMITKIQEACSKAAENHPDIVEGPNVLGVQSFDGKDAVIRVIAKTKNGKQWDVERLLRKAIADIRNGRMKEA</sequence>
<dbReference type="PANTHER" id="PTHR30460">
    <property type="entry name" value="MODERATE CONDUCTANCE MECHANOSENSITIVE CHANNEL YBIO"/>
    <property type="match status" value="1"/>
</dbReference>
<keyword evidence="5 8" id="KW-1133">Transmembrane helix</keyword>
<evidence type="ECO:0000259" key="11">
    <source>
        <dbReference type="Pfam" id="PF21088"/>
    </source>
</evidence>